<accession>A0ABT3L2D3</accession>
<dbReference type="Proteomes" id="UP001526426">
    <property type="component" value="Unassembled WGS sequence"/>
</dbReference>
<dbReference type="InterPro" id="IPR011112">
    <property type="entry name" value="Rho-like_N"/>
</dbReference>
<proteinExistence type="predicted"/>
<dbReference type="SUPFAM" id="SSF68912">
    <property type="entry name" value="Rho N-terminal domain-like"/>
    <property type="match status" value="1"/>
</dbReference>
<reference evidence="2 3" key="1">
    <citation type="submission" date="2021-08" db="EMBL/GenBank/DDBJ databases">
        <title>Draft genome sequence of Spirulina subsalsa with high tolerance to salinity and hype-accumulation of phycocyanin.</title>
        <authorList>
            <person name="Pei H."/>
            <person name="Jiang L."/>
        </authorList>
    </citation>
    <scope>NUCLEOTIDE SEQUENCE [LARGE SCALE GENOMIC DNA]</scope>
    <source>
        <strain evidence="2 3">FACHB-351</strain>
    </source>
</reference>
<dbReference type="InterPro" id="IPR032585">
    <property type="entry name" value="DUF4912"/>
</dbReference>
<comment type="caution">
    <text evidence="2">The sequence shown here is derived from an EMBL/GenBank/DDBJ whole genome shotgun (WGS) entry which is preliminary data.</text>
</comment>
<evidence type="ECO:0000313" key="2">
    <source>
        <dbReference type="EMBL" id="MCW6035656.1"/>
    </source>
</evidence>
<organism evidence="2 3">
    <name type="scientific">Spirulina subsalsa FACHB-351</name>
    <dbReference type="NCBI Taxonomy" id="234711"/>
    <lineage>
        <taxon>Bacteria</taxon>
        <taxon>Bacillati</taxon>
        <taxon>Cyanobacteriota</taxon>
        <taxon>Cyanophyceae</taxon>
        <taxon>Spirulinales</taxon>
        <taxon>Spirulinaceae</taxon>
        <taxon>Spirulina</taxon>
    </lineage>
</organism>
<dbReference type="Gene3D" id="1.10.720.10">
    <property type="match status" value="1"/>
</dbReference>
<evidence type="ECO:0000259" key="1">
    <source>
        <dbReference type="SMART" id="SM00959"/>
    </source>
</evidence>
<protein>
    <submittedName>
        <fullName evidence="2">DUF4912 domain-containing protein</fullName>
    </submittedName>
</protein>
<name>A0ABT3L2D3_9CYAN</name>
<dbReference type="SMART" id="SM00959">
    <property type="entry name" value="Rho_N"/>
    <property type="match status" value="1"/>
</dbReference>
<keyword evidence="3" id="KW-1185">Reference proteome</keyword>
<feature type="domain" description="Rho termination factor-like N-terminal" evidence="1">
    <location>
        <begin position="7"/>
        <end position="49"/>
    </location>
</feature>
<dbReference type="InterPro" id="IPR036269">
    <property type="entry name" value="Rho_N_sf"/>
</dbReference>
<sequence length="783" mass="81013">MAQERQPLDQMTLRQLRKVASQYNISRYSRMRKSQLLAAIQEIENEQGVVSSSTNVQVQTTSRPPEVQADVEASKFQVGQNDPIDDNLASVDEGLPDLPSGYGESLIVLMPRDPQWCYAYWDVPNIHREALRRQGGQQLALRIYDITDLTFEFHSPHSVQEYPCDELAREWYIPIPVSDRDYLVEIGYRCFDGRWLVLARSHPVRVPPIYPSDWVEDHFMTISWEQELQGKRVFQLVAPNERYTGAQSRPVYDDIFGLSEAAEAQRLAGSLYGSMQQAPEESVSSYVFPSGVGQWASGAGKSMSGVGMSGAAIAKSMSGVGMSGVGMETTMSGVGMSGVGMETTMSGVGMSGVGMETTMSGVGMSGVGLETMSGVGMMSGVGAVTTSGVGMMSGVGLETMSGVGMMSGVGALTTSGVGMSGVGMQMSGVGMSGIGLETMSGVGMMSGVGLETMSGVGMMSGVGLETMSGVGMMSGVGALTTSGVGMSGVGMQMSGVGMSGIGLETMSGVGMMSGVGLETMSGVGMMSGVGLGVPTMSGVGMSGVGMQMSGVGMSGVGMQMSGVGLGVPTMSGVGMSGVGMQMSGVGLGVPTMSGVGMSGVGMQMSGVGLGVPTMSGVGMSGVGMQMSGYGLGIPTMSGVGMQMSGVGMQMSGVGMQMSGVGMQMSGVGLGLTMSGVGMSGVGFSASAPPIRPRKFWLVADAELIIYGATEPDATVTIGGRPIKLNSDGTFRFQMSFQDGLIDYPIMAVAADGEQMRSIHMKFIRETPSRETNTKDEAVLEWLG</sequence>
<dbReference type="Pfam" id="PF07498">
    <property type="entry name" value="Rho_N"/>
    <property type="match status" value="1"/>
</dbReference>
<gene>
    <name evidence="2" type="ORF">K4A83_05130</name>
</gene>
<dbReference type="Pfam" id="PF16258">
    <property type="entry name" value="DUF4912"/>
    <property type="match status" value="1"/>
</dbReference>
<dbReference type="EMBL" id="JAIHOM010000017">
    <property type="protein sequence ID" value="MCW6035656.1"/>
    <property type="molecule type" value="Genomic_DNA"/>
</dbReference>
<evidence type="ECO:0000313" key="3">
    <source>
        <dbReference type="Proteomes" id="UP001526426"/>
    </source>
</evidence>